<dbReference type="AlphaFoldDB" id="A0A5C8HPQ3"/>
<name>A0A5C8HPQ3_9MICO</name>
<organism evidence="1 2">
    <name type="scientific">Microbacterium mitrae</name>
    <dbReference type="NCBI Taxonomy" id="664640"/>
    <lineage>
        <taxon>Bacteria</taxon>
        <taxon>Bacillati</taxon>
        <taxon>Actinomycetota</taxon>
        <taxon>Actinomycetes</taxon>
        <taxon>Micrococcales</taxon>
        <taxon>Microbacteriaceae</taxon>
        <taxon>Microbacterium</taxon>
    </lineage>
</organism>
<reference evidence="1 2" key="1">
    <citation type="submission" date="2019-08" db="EMBL/GenBank/DDBJ databases">
        <authorList>
            <person name="Dong K."/>
        </authorList>
    </citation>
    <scope>NUCLEOTIDE SEQUENCE [LARGE SCALE GENOMIC DNA]</scope>
    <source>
        <strain evidence="1 2">M4-8</strain>
    </source>
</reference>
<dbReference type="RefSeq" id="WP_147824788.1">
    <property type="nucleotide sequence ID" value="NZ_BAAARG010000001.1"/>
</dbReference>
<dbReference type="EMBL" id="VRSW01000001">
    <property type="protein sequence ID" value="TXK05975.1"/>
    <property type="molecule type" value="Genomic_DNA"/>
</dbReference>
<dbReference type="Proteomes" id="UP000321196">
    <property type="component" value="Unassembled WGS sequence"/>
</dbReference>
<gene>
    <name evidence="1" type="ORF">FVP60_03090</name>
</gene>
<dbReference type="OrthoDB" id="3245799at2"/>
<proteinExistence type="predicted"/>
<comment type="caution">
    <text evidence="1">The sequence shown here is derived from an EMBL/GenBank/DDBJ whole genome shotgun (WGS) entry which is preliminary data.</text>
</comment>
<accession>A0A5C8HPQ3</accession>
<evidence type="ECO:0000313" key="2">
    <source>
        <dbReference type="Proteomes" id="UP000321196"/>
    </source>
</evidence>
<keyword evidence="2" id="KW-1185">Reference proteome</keyword>
<protein>
    <submittedName>
        <fullName evidence="1">Uncharacterized protein</fullName>
    </submittedName>
</protein>
<sequence>MPVDFSKLESAIRAAAFEDTFALLQGVPEAERAGLVRPLKGLRTDIYRGLPSYAKYSNALSLADMALSLVDDDTSATRRIIKSAAWMFDDYADALADRNPSWLAGMVEEFLATKLPSDLIEDSNHASGEALRARLSMPRPTTHRYAVATVFRLTTGRSGDGPDFHERMEPTLAMYRGDDELRQQLLIAMECTGLVRVTKFWMHTKEESRTRGYPAIVKTLVEEGLVQRDQVVAAVMKGLQDDQANAASVSLHRLFLEALQVTPAEVLASHREVVERLSTSPQKNVSKWAVDTLAAGSRPTR</sequence>
<evidence type="ECO:0000313" key="1">
    <source>
        <dbReference type="EMBL" id="TXK05975.1"/>
    </source>
</evidence>